<dbReference type="Proteomes" id="UP000013520">
    <property type="component" value="Chromosome"/>
</dbReference>
<protein>
    <submittedName>
        <fullName evidence="2">Uncharacterized protein</fullName>
    </submittedName>
</protein>
<name>R4KKU2_9FIRM</name>
<dbReference type="OrthoDB" id="1788793at2"/>
<dbReference type="AlphaFoldDB" id="R4KKU2"/>
<dbReference type="HOGENOM" id="CLU_929767_0_0_9"/>
<feature type="signal peptide" evidence="1">
    <location>
        <begin position="1"/>
        <end position="23"/>
    </location>
</feature>
<dbReference type="STRING" id="767817.Desgi_1664"/>
<evidence type="ECO:0000256" key="1">
    <source>
        <dbReference type="SAM" id="SignalP"/>
    </source>
</evidence>
<dbReference type="KEGG" id="dgi:Desgi_1664"/>
<proteinExistence type="predicted"/>
<accession>R4KKU2</accession>
<keyword evidence="1" id="KW-0732">Signal</keyword>
<evidence type="ECO:0000313" key="3">
    <source>
        <dbReference type="Proteomes" id="UP000013520"/>
    </source>
</evidence>
<evidence type="ECO:0000313" key="2">
    <source>
        <dbReference type="EMBL" id="AGL01135.1"/>
    </source>
</evidence>
<feature type="chain" id="PRO_5004374679" evidence="1">
    <location>
        <begin position="24"/>
        <end position="299"/>
    </location>
</feature>
<reference evidence="2 3" key="1">
    <citation type="submission" date="2012-01" db="EMBL/GenBank/DDBJ databases">
        <title>Complete sequence of Desulfotomaculum gibsoniae DSM 7213.</title>
        <authorList>
            <consortium name="US DOE Joint Genome Institute"/>
            <person name="Lucas S."/>
            <person name="Han J."/>
            <person name="Lapidus A."/>
            <person name="Cheng J.-F."/>
            <person name="Goodwin L."/>
            <person name="Pitluck S."/>
            <person name="Peters L."/>
            <person name="Ovchinnikova G."/>
            <person name="Teshima H."/>
            <person name="Detter J.C."/>
            <person name="Han C."/>
            <person name="Tapia R."/>
            <person name="Land M."/>
            <person name="Hauser L."/>
            <person name="Kyrpides N."/>
            <person name="Ivanova N."/>
            <person name="Pagani I."/>
            <person name="Parshina S."/>
            <person name="Plugge C."/>
            <person name="Muyzer G."/>
            <person name="Kuever J."/>
            <person name="Ivanova A."/>
            <person name="Nazina T."/>
            <person name="Klenk H.-P."/>
            <person name="Brambilla E."/>
            <person name="Spring S."/>
            <person name="Stams A.F."/>
            <person name="Woyke T."/>
        </authorList>
    </citation>
    <scope>NUCLEOTIDE SEQUENCE [LARGE SCALE GENOMIC DNA]</scope>
    <source>
        <strain evidence="2 3">DSM 7213</strain>
    </source>
</reference>
<keyword evidence="3" id="KW-1185">Reference proteome</keyword>
<sequence>MRLTKLILLLAALLLLLPGTALAEPQEQLFLRQVSVGSFDVWQHTDGRWQDTDHDGKPDPYGLTNKTLEPEVFTLPQTQYTSGFTVTRVEIEYDFTLTDEGLKNAGRSESWDYFNKKYLTKLPNNYKAEKTGEDLAQGEVTVQKTLDLTPELLDLKDPAIREELGMSDQDFSDLAQGWRWYTPVLINWYGVPKDKEEKEFEYGLVVCGVLPNGPDSSATPGGDPWLVEFGGYNEPVEIWIWDMYMDKLPDFSRSSEEVRKVKPLYILKLKPGETKTCEIPAKDDKYNVGYYMAMWKLDK</sequence>
<dbReference type="EMBL" id="CP003273">
    <property type="protein sequence ID" value="AGL01135.1"/>
    <property type="molecule type" value="Genomic_DNA"/>
</dbReference>
<dbReference type="RefSeq" id="WP_006524373.1">
    <property type="nucleotide sequence ID" value="NC_021184.1"/>
</dbReference>
<organism evidence="2 3">
    <name type="scientific">Desulfoscipio gibsoniae DSM 7213</name>
    <dbReference type="NCBI Taxonomy" id="767817"/>
    <lineage>
        <taxon>Bacteria</taxon>
        <taxon>Bacillati</taxon>
        <taxon>Bacillota</taxon>
        <taxon>Clostridia</taxon>
        <taxon>Eubacteriales</taxon>
        <taxon>Desulfallaceae</taxon>
        <taxon>Desulfoscipio</taxon>
    </lineage>
</organism>
<gene>
    <name evidence="2" type="ORF">Desgi_1664</name>
</gene>